<keyword evidence="3" id="KW-0560">Oxidoreductase</keyword>
<keyword evidence="2" id="KW-0521">NADP</keyword>
<dbReference type="EMBL" id="AZEI01000037">
    <property type="protein sequence ID" value="KRL17109.1"/>
    <property type="molecule type" value="Genomic_DNA"/>
</dbReference>
<dbReference type="InterPro" id="IPR036812">
    <property type="entry name" value="NAD(P)_OxRdtase_dom_sf"/>
</dbReference>
<dbReference type="SUPFAM" id="SSF51430">
    <property type="entry name" value="NAD(P)-linked oxidoreductase"/>
    <property type="match status" value="1"/>
</dbReference>
<organism evidence="5 6">
    <name type="scientific">Lentilactobacillus rapi DSM 19907 = JCM 15042</name>
    <dbReference type="NCBI Taxonomy" id="1423795"/>
    <lineage>
        <taxon>Bacteria</taxon>
        <taxon>Bacillati</taxon>
        <taxon>Bacillota</taxon>
        <taxon>Bacilli</taxon>
        <taxon>Lactobacillales</taxon>
        <taxon>Lactobacillaceae</taxon>
        <taxon>Lentilactobacillus</taxon>
    </lineage>
</organism>
<dbReference type="Proteomes" id="UP000051977">
    <property type="component" value="Unassembled WGS sequence"/>
</dbReference>
<evidence type="ECO:0000259" key="4">
    <source>
        <dbReference type="Pfam" id="PF00248"/>
    </source>
</evidence>
<reference evidence="5 6" key="1">
    <citation type="journal article" date="2015" name="Genome Announc.">
        <title>Expanding the biotechnology potential of lactobacilli through comparative genomics of 213 strains and associated genera.</title>
        <authorList>
            <person name="Sun Z."/>
            <person name="Harris H.M."/>
            <person name="McCann A."/>
            <person name="Guo C."/>
            <person name="Argimon S."/>
            <person name="Zhang W."/>
            <person name="Yang X."/>
            <person name="Jeffery I.B."/>
            <person name="Cooney J.C."/>
            <person name="Kagawa T.F."/>
            <person name="Liu W."/>
            <person name="Song Y."/>
            <person name="Salvetti E."/>
            <person name="Wrobel A."/>
            <person name="Rasinkangas P."/>
            <person name="Parkhill J."/>
            <person name="Rea M.C."/>
            <person name="O'Sullivan O."/>
            <person name="Ritari J."/>
            <person name="Douillard F.P."/>
            <person name="Paul Ross R."/>
            <person name="Yang R."/>
            <person name="Briner A.E."/>
            <person name="Felis G.E."/>
            <person name="de Vos W.M."/>
            <person name="Barrangou R."/>
            <person name="Klaenhammer T.R."/>
            <person name="Caufield P.W."/>
            <person name="Cui Y."/>
            <person name="Zhang H."/>
            <person name="O'Toole P.W."/>
        </authorList>
    </citation>
    <scope>NUCLEOTIDE SEQUENCE [LARGE SCALE GENOMIC DNA]</scope>
    <source>
        <strain evidence="5 6">DSM 19907</strain>
    </source>
</reference>
<name>A0ABR5PEA8_9LACO</name>
<dbReference type="Pfam" id="PF00248">
    <property type="entry name" value="Aldo_ket_red"/>
    <property type="match status" value="1"/>
</dbReference>
<comment type="caution">
    <text evidence="5">The sequence shown here is derived from an EMBL/GenBank/DDBJ whole genome shotgun (WGS) entry which is preliminary data.</text>
</comment>
<evidence type="ECO:0000256" key="3">
    <source>
        <dbReference type="ARBA" id="ARBA00023002"/>
    </source>
</evidence>
<dbReference type="CDD" id="cd19074">
    <property type="entry name" value="Aldo_ket_red_shaker-like"/>
    <property type="match status" value="1"/>
</dbReference>
<feature type="domain" description="NADP-dependent oxidoreductase" evidence="4">
    <location>
        <begin position="32"/>
        <end position="328"/>
    </location>
</feature>
<evidence type="ECO:0000313" key="5">
    <source>
        <dbReference type="EMBL" id="KRL17109.1"/>
    </source>
</evidence>
<dbReference type="Gene3D" id="3.20.20.100">
    <property type="entry name" value="NADP-dependent oxidoreductase domain"/>
    <property type="match status" value="1"/>
</dbReference>
<gene>
    <name evidence="5" type="ORF">FD12_GL001994</name>
</gene>
<accession>A0ABR5PEA8</accession>
<sequence>MRNLNDALFQLLGGINHMKYRHLGKQGLRVSELALGSWMTDVSEPDKQDLAAQSIKLAYEHGINFFDCADAYSGGAAERFLGKTLKQFPRKELVLSSKVFFPTGEGINDRGLSRKHIMESIDTSLKNMQTDYLDLYFCHRFDPETPLAETLQALSDLVDQGKILYYGVSEWRPVQILEAQLIIQERGLHPMSVVQPQYNMFDRYIEHELLDVCGQLGLGVVPFSPLSQGLLTGKYRKGHQIPAGSRATYQDQIKALLTEDNLDKVEALIKMAGELNTDLATFALAWTLRDPRISSLITGASKPSQLENNLKAIDLDIPAEYYPRIDRLFGFKKFSRKIG</sequence>
<dbReference type="PANTHER" id="PTHR43150:SF2">
    <property type="entry name" value="HYPERKINETIC, ISOFORM M"/>
    <property type="match status" value="1"/>
</dbReference>
<evidence type="ECO:0000313" key="6">
    <source>
        <dbReference type="Proteomes" id="UP000051977"/>
    </source>
</evidence>
<dbReference type="PANTHER" id="PTHR43150">
    <property type="entry name" value="HYPERKINETIC, ISOFORM M"/>
    <property type="match status" value="1"/>
</dbReference>
<dbReference type="InterPro" id="IPR005399">
    <property type="entry name" value="K_chnl_volt-dep_bsu_KCNAB-rel"/>
</dbReference>
<dbReference type="InterPro" id="IPR023210">
    <property type="entry name" value="NADP_OxRdtase_dom"/>
</dbReference>
<keyword evidence="6" id="KW-1185">Reference proteome</keyword>
<evidence type="ECO:0000256" key="1">
    <source>
        <dbReference type="ARBA" id="ARBA00006515"/>
    </source>
</evidence>
<proteinExistence type="inferred from homology"/>
<evidence type="ECO:0000256" key="2">
    <source>
        <dbReference type="ARBA" id="ARBA00022857"/>
    </source>
</evidence>
<protein>
    <submittedName>
        <fullName evidence="5">Oxidoreductase, aldo keto reductase family protein</fullName>
    </submittedName>
</protein>
<comment type="similarity">
    <text evidence="1">Belongs to the shaker potassium channel beta subunit family.</text>
</comment>